<dbReference type="InterPro" id="IPR003660">
    <property type="entry name" value="HAMP_dom"/>
</dbReference>
<evidence type="ECO:0000256" key="8">
    <source>
        <dbReference type="ARBA" id="ARBA00029447"/>
    </source>
</evidence>
<reference evidence="14 15" key="1">
    <citation type="submission" date="2018-10" db="EMBL/GenBank/DDBJ databases">
        <title>Genome-centric metagenomics revealed C2 chemical producing, CO utilizing Clostridium with novel acetogenic gene cluster.</title>
        <authorList>
            <person name="Kang H."/>
            <person name="Park B."/>
            <person name="Choi I.G."/>
            <person name="Chang I.S."/>
        </authorList>
    </citation>
    <scope>NUCLEOTIDE SEQUENCE [LARGE SCALE GENOMIC DNA]</scope>
    <source>
        <strain evidence="14 15">H21-9</strain>
    </source>
</reference>
<dbReference type="Pfam" id="PF02743">
    <property type="entry name" value="dCache_1"/>
    <property type="match status" value="1"/>
</dbReference>
<keyword evidence="10" id="KW-0175">Coiled coil</keyword>
<dbReference type="RefSeq" id="WP_122057907.1">
    <property type="nucleotide sequence ID" value="NZ_RFAQ01000005.1"/>
</dbReference>
<keyword evidence="2" id="KW-1003">Cell membrane</keyword>
<comment type="caution">
    <text evidence="14">The sequence shown here is derived from an EMBL/GenBank/DDBJ whole genome shotgun (WGS) entry which is preliminary data.</text>
</comment>
<evidence type="ECO:0000259" key="13">
    <source>
        <dbReference type="PROSITE" id="PS50885"/>
    </source>
</evidence>
<dbReference type="SMART" id="SM00283">
    <property type="entry name" value="MA"/>
    <property type="match status" value="1"/>
</dbReference>
<evidence type="ECO:0000256" key="7">
    <source>
        <dbReference type="ARBA" id="ARBA00023224"/>
    </source>
</evidence>
<dbReference type="SMART" id="SM00304">
    <property type="entry name" value="HAMP"/>
    <property type="match status" value="1"/>
</dbReference>
<dbReference type="GO" id="GO:0006935">
    <property type="term" value="P:chemotaxis"/>
    <property type="evidence" value="ECO:0007669"/>
    <property type="project" value="UniProtKB-KW"/>
</dbReference>
<evidence type="ECO:0000256" key="5">
    <source>
        <dbReference type="ARBA" id="ARBA00022989"/>
    </source>
</evidence>
<feature type="domain" description="HAMP" evidence="13">
    <location>
        <begin position="305"/>
        <end position="356"/>
    </location>
</feature>
<keyword evidence="4 11" id="KW-0812">Transmembrane</keyword>
<dbReference type="Gene3D" id="3.30.450.20">
    <property type="entry name" value="PAS domain"/>
    <property type="match status" value="1"/>
</dbReference>
<evidence type="ECO:0000256" key="1">
    <source>
        <dbReference type="ARBA" id="ARBA00004651"/>
    </source>
</evidence>
<dbReference type="PANTHER" id="PTHR32089:SF112">
    <property type="entry name" value="LYSOZYME-LIKE PROTEIN-RELATED"/>
    <property type="match status" value="1"/>
</dbReference>
<dbReference type="InterPro" id="IPR033479">
    <property type="entry name" value="dCache_1"/>
</dbReference>
<dbReference type="Gene3D" id="6.10.340.10">
    <property type="match status" value="1"/>
</dbReference>
<keyword evidence="3" id="KW-0145">Chemotaxis</keyword>
<dbReference type="AlphaFoldDB" id="A0A3M0T027"/>
<evidence type="ECO:0000256" key="6">
    <source>
        <dbReference type="ARBA" id="ARBA00023136"/>
    </source>
</evidence>
<keyword evidence="6 11" id="KW-0472">Membrane</keyword>
<dbReference type="CDD" id="cd06225">
    <property type="entry name" value="HAMP"/>
    <property type="match status" value="1"/>
</dbReference>
<proteinExistence type="inferred from homology"/>
<dbReference type="PROSITE" id="PS50885">
    <property type="entry name" value="HAMP"/>
    <property type="match status" value="1"/>
</dbReference>
<dbReference type="GO" id="GO:0005886">
    <property type="term" value="C:plasma membrane"/>
    <property type="evidence" value="ECO:0007669"/>
    <property type="project" value="UniProtKB-SubCell"/>
</dbReference>
<dbReference type="Pfam" id="PF00015">
    <property type="entry name" value="MCPsignal"/>
    <property type="match status" value="1"/>
</dbReference>
<feature type="coiled-coil region" evidence="10">
    <location>
        <begin position="516"/>
        <end position="543"/>
    </location>
</feature>
<evidence type="ECO:0000256" key="4">
    <source>
        <dbReference type="ARBA" id="ARBA00022692"/>
    </source>
</evidence>
<dbReference type="Gene3D" id="1.10.287.950">
    <property type="entry name" value="Methyl-accepting chemotaxis protein"/>
    <property type="match status" value="1"/>
</dbReference>
<comment type="subcellular location">
    <subcellularLocation>
        <location evidence="1">Cell membrane</location>
        <topology evidence="1">Multi-pass membrane protein</topology>
    </subcellularLocation>
</comment>
<dbReference type="GO" id="GO:0007165">
    <property type="term" value="P:signal transduction"/>
    <property type="evidence" value="ECO:0007669"/>
    <property type="project" value="UniProtKB-KW"/>
</dbReference>
<protein>
    <submittedName>
        <fullName evidence="14">Methyl-accepting chemotaxis protein</fullName>
    </submittedName>
</protein>
<feature type="transmembrane region" description="Helical" evidence="11">
    <location>
        <begin position="281"/>
        <end position="304"/>
    </location>
</feature>
<evidence type="ECO:0000256" key="10">
    <source>
        <dbReference type="SAM" id="Coils"/>
    </source>
</evidence>
<evidence type="ECO:0000256" key="2">
    <source>
        <dbReference type="ARBA" id="ARBA00022475"/>
    </source>
</evidence>
<comment type="similarity">
    <text evidence="8">Belongs to the methyl-accepting chemotaxis (MCP) protein family.</text>
</comment>
<dbReference type="EMBL" id="RFAQ01000005">
    <property type="protein sequence ID" value="RMD04050.1"/>
    <property type="molecule type" value="Genomic_DNA"/>
</dbReference>
<gene>
    <name evidence="14" type="ORF">D9O40_03145</name>
</gene>
<organism evidence="14 15">
    <name type="scientific">Clostridium autoethanogenum</name>
    <dbReference type="NCBI Taxonomy" id="84023"/>
    <lineage>
        <taxon>Bacteria</taxon>
        <taxon>Bacillati</taxon>
        <taxon>Bacillota</taxon>
        <taxon>Clostridia</taxon>
        <taxon>Eubacteriales</taxon>
        <taxon>Clostridiaceae</taxon>
        <taxon>Clostridium</taxon>
    </lineage>
</organism>
<accession>A0A3M0T027</accession>
<sequence length="662" mass="72887">MLKKGKSLQVIAVVGISVIFIALISLVTSIEYMNSKKLILSSMEKSGKQTVTIHAQNLSSWIKARLSQVEVIANTQLVSSMNYSEIIPYFKREQKNYNGVFNTIGISDTSGKLIMQNDVTIDISSEDTFPKVIQGKEIISDPFKDKQNPSNLIISMECPVKDIKSGKAIGLVSGACLVSTVFKENTNFHIGQTDKVYILSNKGDVLYKQSNDPLNETNLLKSSNSELNGLVKEALSKDSFLGQFKDKDGTKMLFSARVNGTDWYMLLQVPTKEYTSSLNSLLYLILAVSVLAIIFLIVILIILLKKFFDRLLKISLIADEVAEGNLMNSLPESSDELGRINTTFNKMINNLKNIIIKIRNVSEVVAESSNSYKEVSLEVVQEGKNIKQSIDNLTSGSKNIAEEIQNITVSVNDVEDKSRKLAEISAKIDEMIAEAKDKTSDGSKNLHTTVELLNKMEQKVNISSDVVTELSEKSKTIANVTTTITDIAEQTNLLALNASIEAARAGNQGKGFEVVAEEVRKLAEQSEVAAQEISKEIQEIQGKITNAVVSMDESINYVGLGIKSTDNILVIFSEIEKEIDRIKTMSFNVSEIAKIVLQNNRKILESVSNTSAMSEEAVASALSFQDMVSKQEDIFLNLKGASEHLDELSAALSGEIFNIKVN</sequence>
<dbReference type="SUPFAM" id="SSF58104">
    <property type="entry name" value="Methyl-accepting chemotaxis protein (MCP) signaling domain"/>
    <property type="match status" value="1"/>
</dbReference>
<evidence type="ECO:0000259" key="12">
    <source>
        <dbReference type="PROSITE" id="PS50111"/>
    </source>
</evidence>
<keyword evidence="7 9" id="KW-0807">Transducer</keyword>
<dbReference type="PROSITE" id="PS50111">
    <property type="entry name" value="CHEMOTAXIS_TRANSDUC_2"/>
    <property type="match status" value="1"/>
</dbReference>
<feature type="domain" description="Methyl-accepting transducer" evidence="12">
    <location>
        <begin position="375"/>
        <end position="614"/>
    </location>
</feature>
<name>A0A3M0T027_9CLOT</name>
<evidence type="ECO:0000256" key="3">
    <source>
        <dbReference type="ARBA" id="ARBA00022500"/>
    </source>
</evidence>
<evidence type="ECO:0000256" key="9">
    <source>
        <dbReference type="PROSITE-ProRule" id="PRU00284"/>
    </source>
</evidence>
<evidence type="ECO:0000313" key="15">
    <source>
        <dbReference type="Proteomes" id="UP000277999"/>
    </source>
</evidence>
<dbReference type="Proteomes" id="UP000277999">
    <property type="component" value="Unassembled WGS sequence"/>
</dbReference>
<evidence type="ECO:0000256" key="11">
    <source>
        <dbReference type="SAM" id="Phobius"/>
    </source>
</evidence>
<keyword evidence="5 11" id="KW-1133">Transmembrane helix</keyword>
<feature type="transmembrane region" description="Helical" evidence="11">
    <location>
        <begin position="7"/>
        <end position="27"/>
    </location>
</feature>
<dbReference type="PANTHER" id="PTHR32089">
    <property type="entry name" value="METHYL-ACCEPTING CHEMOTAXIS PROTEIN MCPB"/>
    <property type="match status" value="1"/>
</dbReference>
<dbReference type="InterPro" id="IPR004089">
    <property type="entry name" value="MCPsignal_dom"/>
</dbReference>
<evidence type="ECO:0000313" key="14">
    <source>
        <dbReference type="EMBL" id="RMD04050.1"/>
    </source>
</evidence>